<keyword evidence="3" id="KW-1185">Reference proteome</keyword>
<evidence type="ECO:0000313" key="2">
    <source>
        <dbReference type="EMBL" id="VEL19550.1"/>
    </source>
</evidence>
<comment type="caution">
    <text evidence="2">The sequence shown here is derived from an EMBL/GenBank/DDBJ whole genome shotgun (WGS) entry which is preliminary data.</text>
</comment>
<feature type="compositionally biased region" description="Low complexity" evidence="1">
    <location>
        <begin position="19"/>
        <end position="30"/>
    </location>
</feature>
<dbReference type="Proteomes" id="UP000784294">
    <property type="component" value="Unassembled WGS sequence"/>
</dbReference>
<evidence type="ECO:0000256" key="1">
    <source>
        <dbReference type="SAM" id="MobiDB-lite"/>
    </source>
</evidence>
<organism evidence="2 3">
    <name type="scientific">Protopolystoma xenopodis</name>
    <dbReference type="NCBI Taxonomy" id="117903"/>
    <lineage>
        <taxon>Eukaryota</taxon>
        <taxon>Metazoa</taxon>
        <taxon>Spiralia</taxon>
        <taxon>Lophotrochozoa</taxon>
        <taxon>Platyhelminthes</taxon>
        <taxon>Monogenea</taxon>
        <taxon>Polyopisthocotylea</taxon>
        <taxon>Polystomatidea</taxon>
        <taxon>Polystomatidae</taxon>
        <taxon>Protopolystoma</taxon>
    </lineage>
</organism>
<proteinExistence type="predicted"/>
<feature type="region of interest" description="Disordered" evidence="1">
    <location>
        <begin position="1"/>
        <end position="30"/>
    </location>
</feature>
<evidence type="ECO:0000313" key="3">
    <source>
        <dbReference type="Proteomes" id="UP000784294"/>
    </source>
</evidence>
<name>A0A448WT18_9PLAT</name>
<gene>
    <name evidence="2" type="ORF">PXEA_LOCUS12990</name>
</gene>
<sequence>MEGDTELFGHSTIKGQVDANSARSSRSPARNLNRAVASGGRLTASAVATNAVTSATASASGCPCEPLPSGLLPPAELPLAFLEQRRWWRVALPRRLTTHLPLLQPGGLLQTCGHAVHRQCFDKYLTMVSKLLLWRTLFRMNVHNEEIRRSIST</sequence>
<accession>A0A448WT18</accession>
<dbReference type="OrthoDB" id="6286027at2759"/>
<dbReference type="EMBL" id="CAAALY010042047">
    <property type="protein sequence ID" value="VEL19550.1"/>
    <property type="molecule type" value="Genomic_DNA"/>
</dbReference>
<dbReference type="AlphaFoldDB" id="A0A448WT18"/>
<reference evidence="2" key="1">
    <citation type="submission" date="2018-11" db="EMBL/GenBank/DDBJ databases">
        <authorList>
            <consortium name="Pathogen Informatics"/>
        </authorList>
    </citation>
    <scope>NUCLEOTIDE SEQUENCE</scope>
</reference>
<protein>
    <submittedName>
        <fullName evidence="2">Uncharacterized protein</fullName>
    </submittedName>
</protein>